<reference evidence="2" key="1">
    <citation type="journal article" name="BMC Genomics">
        <title>Long-read sequencing and de novo genome assembly of marine medaka (Oryzias melastigma).</title>
        <authorList>
            <person name="Liang P."/>
            <person name="Saqib H.S.A."/>
            <person name="Ni X."/>
            <person name="Shen Y."/>
        </authorList>
    </citation>
    <scope>NUCLEOTIDE SEQUENCE</scope>
    <source>
        <strain evidence="2">Bigg-433</strain>
    </source>
</reference>
<gene>
    <name evidence="2" type="ORF">FQA47_022616</name>
</gene>
<evidence type="ECO:0000313" key="2">
    <source>
        <dbReference type="EMBL" id="KAF6716649.1"/>
    </source>
</evidence>
<protein>
    <submittedName>
        <fullName evidence="2">Uncharacterized protein</fullName>
    </submittedName>
</protein>
<feature type="compositionally biased region" description="Low complexity" evidence="1">
    <location>
        <begin position="1"/>
        <end position="10"/>
    </location>
</feature>
<accession>A0A834BW91</accession>
<name>A0A834BW91_ORYME</name>
<proteinExistence type="predicted"/>
<dbReference type="AlphaFoldDB" id="A0A834BW91"/>
<dbReference type="EMBL" id="WKFB01000946">
    <property type="protein sequence ID" value="KAF6716649.1"/>
    <property type="molecule type" value="Genomic_DNA"/>
</dbReference>
<feature type="compositionally biased region" description="Basic and acidic residues" evidence="1">
    <location>
        <begin position="64"/>
        <end position="78"/>
    </location>
</feature>
<evidence type="ECO:0000313" key="3">
    <source>
        <dbReference type="Proteomes" id="UP000646548"/>
    </source>
</evidence>
<evidence type="ECO:0000256" key="1">
    <source>
        <dbReference type="SAM" id="MobiDB-lite"/>
    </source>
</evidence>
<sequence>MTSQLPARGAGAPGGERHFHAVAERPNHHWQLEDSASRWRQNRAFREQESDGRASTNVPENGSGEERRTPTAAREPDSWARGPRARGCDPVRHVTVVFSLAFRGLTRTLKAACVEHAAPGRQCIPVWSWKLLEYPRSCKHRMNGKLSMFVSGGSAGLQVKVPSAVSFK</sequence>
<feature type="region of interest" description="Disordered" evidence="1">
    <location>
        <begin position="1"/>
        <end position="86"/>
    </location>
</feature>
<comment type="caution">
    <text evidence="2">The sequence shown here is derived from an EMBL/GenBank/DDBJ whole genome shotgun (WGS) entry which is preliminary data.</text>
</comment>
<organism evidence="2 3">
    <name type="scientific">Oryzias melastigma</name>
    <name type="common">Marine medaka</name>
    <dbReference type="NCBI Taxonomy" id="30732"/>
    <lineage>
        <taxon>Eukaryota</taxon>
        <taxon>Metazoa</taxon>
        <taxon>Chordata</taxon>
        <taxon>Craniata</taxon>
        <taxon>Vertebrata</taxon>
        <taxon>Euteleostomi</taxon>
        <taxon>Actinopterygii</taxon>
        <taxon>Neopterygii</taxon>
        <taxon>Teleostei</taxon>
        <taxon>Neoteleostei</taxon>
        <taxon>Acanthomorphata</taxon>
        <taxon>Ovalentaria</taxon>
        <taxon>Atherinomorphae</taxon>
        <taxon>Beloniformes</taxon>
        <taxon>Adrianichthyidae</taxon>
        <taxon>Oryziinae</taxon>
        <taxon>Oryzias</taxon>
    </lineage>
</organism>
<feature type="compositionally biased region" description="Basic and acidic residues" evidence="1">
    <location>
        <begin position="15"/>
        <end position="37"/>
    </location>
</feature>
<dbReference type="Proteomes" id="UP000646548">
    <property type="component" value="Unassembled WGS sequence"/>
</dbReference>